<protein>
    <submittedName>
        <fullName evidence="1">Uncharacterized protein</fullName>
    </submittedName>
</protein>
<keyword evidence="2" id="KW-1185">Reference proteome</keyword>
<name>A0A2T0SYJ2_9BACT</name>
<dbReference type="EMBL" id="PVTE01000009">
    <property type="protein sequence ID" value="PRY38477.1"/>
    <property type="molecule type" value="Genomic_DNA"/>
</dbReference>
<comment type="caution">
    <text evidence="1">The sequence shown here is derived from an EMBL/GenBank/DDBJ whole genome shotgun (WGS) entry which is preliminary data.</text>
</comment>
<evidence type="ECO:0000313" key="1">
    <source>
        <dbReference type="EMBL" id="PRY38477.1"/>
    </source>
</evidence>
<proteinExistence type="predicted"/>
<reference evidence="1 2" key="1">
    <citation type="submission" date="2018-03" db="EMBL/GenBank/DDBJ databases">
        <title>Genomic Encyclopedia of Archaeal and Bacterial Type Strains, Phase II (KMG-II): from individual species to whole genera.</title>
        <authorList>
            <person name="Goeker M."/>
        </authorList>
    </citation>
    <scope>NUCLEOTIDE SEQUENCE [LARGE SCALE GENOMIC DNA]</scope>
    <source>
        <strain evidence="1 2">DSM 28354</strain>
    </source>
</reference>
<dbReference type="OrthoDB" id="972119at2"/>
<organism evidence="1 2">
    <name type="scientific">Spirosoma oryzae</name>
    <dbReference type="NCBI Taxonomy" id="1469603"/>
    <lineage>
        <taxon>Bacteria</taxon>
        <taxon>Pseudomonadati</taxon>
        <taxon>Bacteroidota</taxon>
        <taxon>Cytophagia</taxon>
        <taxon>Cytophagales</taxon>
        <taxon>Cytophagaceae</taxon>
        <taxon>Spirosoma</taxon>
    </lineage>
</organism>
<dbReference type="Proteomes" id="UP000238375">
    <property type="component" value="Unassembled WGS sequence"/>
</dbReference>
<accession>A0A2T0SYJ2</accession>
<sequence>MTYNIPPYLYRMEGGTVTISLLSSPSINIFDSSLFAPASFVSGTNIQSGTGSTSFSIPHGLTGTPSFFQVMASSDDADNTNIRKVTATATSLIINYKVAPAIGTNNLSWSWMARL</sequence>
<dbReference type="AlphaFoldDB" id="A0A2T0SYJ2"/>
<dbReference type="RefSeq" id="WP_106138208.1">
    <property type="nucleotide sequence ID" value="NZ_PVTE01000009.1"/>
</dbReference>
<evidence type="ECO:0000313" key="2">
    <source>
        <dbReference type="Proteomes" id="UP000238375"/>
    </source>
</evidence>
<gene>
    <name evidence="1" type="ORF">CLV58_109204</name>
</gene>